<accession>A0ABQ8URH3</accession>
<evidence type="ECO:0000256" key="1">
    <source>
        <dbReference type="SAM" id="MobiDB-lite"/>
    </source>
</evidence>
<proteinExistence type="predicted"/>
<sequence>MKIVPWTSWDEWELVRNLFFAADVMAPFCPADVSPRRKAVELVALWESRGGVPVAVQCTANLTEISLFDSGHELTEDSLRLLYSMSLLRMVNGLVDAQQKGEFASSVSFLASRIGLPQTLVELRHEASHNQLPALPHLRLCAQQALEWLERHYWGAQADHLTHHRHRLTALLDCYHLLLVRRCLGPRPAPPGSPQGGAPPDAARAQLEGAEQALVEALNRFAQAHGRDPMLPGHLTALLDGPESKGRLSAGRALAWSLLHRLGAEEGFGVEHMAKMARVPAEKQALASSLLRALHASPRSLLTEGVPLLAHHLLASALAQEGSALPPAPVVQWAFAEAGPDPSGAPAGGCPAEDDWGRLVAGWAGVPQAMGAIQASRHPGCPRCRACGAALEHLPPAWPAPLAAWQRTLEVLFGRQPFLRVRLFAAMCRHVMPHPACPESDALSEADSLAGGPAGGPAPAFQQAAAAGAPAGPDPFEEAAVVGALLEMLLARCPQPACEPRLSGLCHTLGQIACSLAPRPSGAAPGTLYGLVEAMAGRGLHEQQQQQPNPPPMMPGGPAAGGDAGLLAGCSQVAALLEQPPPGWAQATAWTPCPLGAPPPAPHAAGLLPSGGCLPAPAPFRPLGHPPPSRRPVHHQARWAPRGADGADGAIEVEPAGPGSPLTPTAPEETERTQISAAAAAASCRPLGDFALFL</sequence>
<feature type="region of interest" description="Disordered" evidence="1">
    <location>
        <begin position="540"/>
        <end position="562"/>
    </location>
</feature>
<dbReference type="Proteomes" id="UP001141327">
    <property type="component" value="Unassembled WGS sequence"/>
</dbReference>
<dbReference type="InterPro" id="IPR007174">
    <property type="entry name" value="Las1"/>
</dbReference>
<dbReference type="PANTHER" id="PTHR15002:SF0">
    <property type="entry name" value="RIBOSOMAL BIOGENESIS PROTEIN LAS1L"/>
    <property type="match status" value="1"/>
</dbReference>
<feature type="region of interest" description="Disordered" evidence="1">
    <location>
        <begin position="442"/>
        <end position="473"/>
    </location>
</feature>
<gene>
    <name evidence="2" type="ORF">PAPYR_1879</name>
</gene>
<dbReference type="Pfam" id="PF04031">
    <property type="entry name" value="Las1"/>
    <property type="match status" value="1"/>
</dbReference>
<feature type="region of interest" description="Disordered" evidence="1">
    <location>
        <begin position="618"/>
        <end position="674"/>
    </location>
</feature>
<evidence type="ECO:0000313" key="3">
    <source>
        <dbReference type="Proteomes" id="UP001141327"/>
    </source>
</evidence>
<comment type="caution">
    <text evidence="2">The sequence shown here is derived from an EMBL/GenBank/DDBJ whole genome shotgun (WGS) entry which is preliminary data.</text>
</comment>
<evidence type="ECO:0000313" key="2">
    <source>
        <dbReference type="EMBL" id="KAJ4461742.1"/>
    </source>
</evidence>
<name>A0ABQ8URH3_9EUKA</name>
<feature type="compositionally biased region" description="Pro residues" evidence="1">
    <location>
        <begin position="618"/>
        <end position="630"/>
    </location>
</feature>
<protein>
    <submittedName>
        <fullName evidence="2">Ribosomal biogenesis protein LAS1L</fullName>
    </submittedName>
</protein>
<reference evidence="2" key="1">
    <citation type="journal article" date="2022" name="bioRxiv">
        <title>Genomics of Preaxostyla Flagellates Illuminates Evolutionary Transitions and the Path Towards Mitochondrial Loss.</title>
        <authorList>
            <person name="Novak L.V.F."/>
            <person name="Treitli S.C."/>
            <person name="Pyrih J."/>
            <person name="Halakuc P."/>
            <person name="Pipaliya S.V."/>
            <person name="Vacek V."/>
            <person name="Brzon O."/>
            <person name="Soukal P."/>
            <person name="Eme L."/>
            <person name="Dacks J.B."/>
            <person name="Karnkowska A."/>
            <person name="Elias M."/>
            <person name="Hampl V."/>
        </authorList>
    </citation>
    <scope>NUCLEOTIDE SEQUENCE</scope>
    <source>
        <strain evidence="2">RCP-MX</strain>
    </source>
</reference>
<keyword evidence="3" id="KW-1185">Reference proteome</keyword>
<dbReference type="EMBL" id="JAPMOS010000006">
    <property type="protein sequence ID" value="KAJ4461742.1"/>
    <property type="molecule type" value="Genomic_DNA"/>
</dbReference>
<dbReference type="PANTHER" id="PTHR15002">
    <property type="entry name" value="RIBOSOMAL BIOGENESIS PROTEIN LAS1L"/>
    <property type="match status" value="1"/>
</dbReference>
<feature type="compositionally biased region" description="Low complexity" evidence="1">
    <location>
        <begin position="457"/>
        <end position="471"/>
    </location>
</feature>
<organism evidence="2 3">
    <name type="scientific">Paratrimastix pyriformis</name>
    <dbReference type="NCBI Taxonomy" id="342808"/>
    <lineage>
        <taxon>Eukaryota</taxon>
        <taxon>Metamonada</taxon>
        <taxon>Preaxostyla</taxon>
        <taxon>Paratrimastigidae</taxon>
        <taxon>Paratrimastix</taxon>
    </lineage>
</organism>